<dbReference type="KEGG" id="lbc:LACBIDRAFT_315704"/>
<dbReference type="GeneID" id="6074015"/>
<dbReference type="AlphaFoldDB" id="B0D2Z6"/>
<dbReference type="HOGENOM" id="CLU_1643992_0_0_1"/>
<protein>
    <submittedName>
        <fullName evidence="1">Predicted protein</fullName>
    </submittedName>
</protein>
<dbReference type="Proteomes" id="UP000001194">
    <property type="component" value="Unassembled WGS sequence"/>
</dbReference>
<sequence length="161" mass="18486">MGGGWLPPCHGCTSSWGKQDSNVAVMRLGMGMKMELIMFKLFIFWLNIPLHLLANRLLPIWDIILGIQFLHQNKHYKGISKAFSPSSHLPRRYHNSEEGRFPRSHTPKAWIPPFSRMTWLLLQPYTTACAWAGRWYVLKCWCHGGPGVADASSQPQLRELE</sequence>
<reference evidence="1 2" key="1">
    <citation type="journal article" date="2008" name="Nature">
        <title>The genome of Laccaria bicolor provides insights into mycorrhizal symbiosis.</title>
        <authorList>
            <person name="Martin F."/>
            <person name="Aerts A."/>
            <person name="Ahren D."/>
            <person name="Brun A."/>
            <person name="Danchin E.G.J."/>
            <person name="Duchaussoy F."/>
            <person name="Gibon J."/>
            <person name="Kohler A."/>
            <person name="Lindquist E."/>
            <person name="Pereda V."/>
            <person name="Salamov A."/>
            <person name="Shapiro H.J."/>
            <person name="Wuyts J."/>
            <person name="Blaudez D."/>
            <person name="Buee M."/>
            <person name="Brokstein P."/>
            <person name="Canbaeck B."/>
            <person name="Cohen D."/>
            <person name="Courty P.E."/>
            <person name="Coutinho P.M."/>
            <person name="Delaruelle C."/>
            <person name="Detter J.C."/>
            <person name="Deveau A."/>
            <person name="DiFazio S."/>
            <person name="Duplessis S."/>
            <person name="Fraissinet-Tachet L."/>
            <person name="Lucic E."/>
            <person name="Frey-Klett P."/>
            <person name="Fourrey C."/>
            <person name="Feussner I."/>
            <person name="Gay G."/>
            <person name="Grimwood J."/>
            <person name="Hoegger P.J."/>
            <person name="Jain P."/>
            <person name="Kilaru S."/>
            <person name="Labbe J."/>
            <person name="Lin Y.C."/>
            <person name="Legue V."/>
            <person name="Le Tacon F."/>
            <person name="Marmeisse R."/>
            <person name="Melayah D."/>
            <person name="Montanini B."/>
            <person name="Muratet M."/>
            <person name="Nehls U."/>
            <person name="Niculita-Hirzel H."/>
            <person name="Oudot-Le Secq M.P."/>
            <person name="Peter M."/>
            <person name="Quesneville H."/>
            <person name="Rajashekar B."/>
            <person name="Reich M."/>
            <person name="Rouhier N."/>
            <person name="Schmutz J."/>
            <person name="Yin T."/>
            <person name="Chalot M."/>
            <person name="Henrissat B."/>
            <person name="Kuees U."/>
            <person name="Lucas S."/>
            <person name="Van de Peer Y."/>
            <person name="Podila G.K."/>
            <person name="Polle A."/>
            <person name="Pukkila P.J."/>
            <person name="Richardson P.M."/>
            <person name="Rouze P."/>
            <person name="Sanders I.R."/>
            <person name="Stajich J.E."/>
            <person name="Tunlid A."/>
            <person name="Tuskan G."/>
            <person name="Grigoriev I.V."/>
        </authorList>
    </citation>
    <scope>NUCLEOTIDE SEQUENCE [LARGE SCALE GENOMIC DNA]</scope>
    <source>
        <strain evidence="2">S238N-H82 / ATCC MYA-4686</strain>
    </source>
</reference>
<gene>
    <name evidence="1" type="ORF">LACBIDRAFT_315704</name>
</gene>
<organism evidence="2">
    <name type="scientific">Laccaria bicolor (strain S238N-H82 / ATCC MYA-4686)</name>
    <name type="common">Bicoloured deceiver</name>
    <name type="synonym">Laccaria laccata var. bicolor</name>
    <dbReference type="NCBI Taxonomy" id="486041"/>
    <lineage>
        <taxon>Eukaryota</taxon>
        <taxon>Fungi</taxon>
        <taxon>Dikarya</taxon>
        <taxon>Basidiomycota</taxon>
        <taxon>Agaricomycotina</taxon>
        <taxon>Agaricomycetes</taxon>
        <taxon>Agaricomycetidae</taxon>
        <taxon>Agaricales</taxon>
        <taxon>Agaricineae</taxon>
        <taxon>Hydnangiaceae</taxon>
        <taxon>Laccaria</taxon>
    </lineage>
</organism>
<accession>B0D2Z6</accession>
<evidence type="ECO:0000313" key="1">
    <source>
        <dbReference type="EMBL" id="EDR11183.1"/>
    </source>
</evidence>
<name>B0D2Z6_LACBS</name>
<dbReference type="RefSeq" id="XP_001878484.1">
    <property type="nucleotide sequence ID" value="XM_001878449.1"/>
</dbReference>
<evidence type="ECO:0000313" key="2">
    <source>
        <dbReference type="Proteomes" id="UP000001194"/>
    </source>
</evidence>
<dbReference type="InParanoid" id="B0D2Z6"/>
<keyword evidence="2" id="KW-1185">Reference proteome</keyword>
<proteinExistence type="predicted"/>
<dbReference type="EMBL" id="DS547096">
    <property type="protein sequence ID" value="EDR11183.1"/>
    <property type="molecule type" value="Genomic_DNA"/>
</dbReference>